<comment type="catalytic activity">
    <reaction evidence="11">
        <text>(6S)-5-methyl-5,6,7,8-tetrahydrofolate + NAD(+) = (6R)-5,10-methylene-5,6,7,8-tetrahydrofolate + NADH + H(+)</text>
        <dbReference type="Rhea" id="RHEA:19821"/>
        <dbReference type="ChEBI" id="CHEBI:15378"/>
        <dbReference type="ChEBI" id="CHEBI:15636"/>
        <dbReference type="ChEBI" id="CHEBI:18608"/>
        <dbReference type="ChEBI" id="CHEBI:57540"/>
        <dbReference type="ChEBI" id="CHEBI:57945"/>
        <dbReference type="EC" id="1.5.1.54"/>
    </reaction>
    <physiologicalReaction direction="right-to-left" evidence="11">
        <dbReference type="Rhea" id="RHEA:19823"/>
    </physiologicalReaction>
</comment>
<evidence type="ECO:0000256" key="13">
    <source>
        <dbReference type="SAM" id="MobiDB-lite"/>
    </source>
</evidence>
<dbReference type="EMBL" id="CP027850">
    <property type="protein sequence ID" value="AVQ01546.1"/>
    <property type="molecule type" value="Genomic_DNA"/>
</dbReference>
<evidence type="ECO:0000256" key="1">
    <source>
        <dbReference type="ARBA" id="ARBA00001974"/>
    </source>
</evidence>
<gene>
    <name evidence="14" type="primary">metF</name>
    <name evidence="14" type="ORF">B7G68_06580</name>
</gene>
<evidence type="ECO:0000256" key="12">
    <source>
        <dbReference type="RuleBase" id="RU003862"/>
    </source>
</evidence>
<comment type="pathway">
    <text evidence="10">Amino-acid biosynthesis; L-methionine biosynthesis via de novo pathway.</text>
</comment>
<accession>A0ABM6TEL6</accession>
<keyword evidence="6 12" id="KW-0274">FAD</keyword>
<dbReference type="InterPro" id="IPR029041">
    <property type="entry name" value="FAD-linked_oxidoreductase-like"/>
</dbReference>
<evidence type="ECO:0000256" key="11">
    <source>
        <dbReference type="ARBA" id="ARBA00048628"/>
    </source>
</evidence>
<comment type="pathway">
    <text evidence="2 12">One-carbon metabolism; tetrahydrofolate interconversion.</text>
</comment>
<keyword evidence="8" id="KW-0520">NAD</keyword>
<evidence type="ECO:0000256" key="6">
    <source>
        <dbReference type="ARBA" id="ARBA00022827"/>
    </source>
</evidence>
<dbReference type="EC" id="1.5.1.54" evidence="12"/>
<dbReference type="RefSeq" id="WP_013078445.1">
    <property type="nucleotide sequence ID" value="NZ_CP027850.1"/>
</dbReference>
<evidence type="ECO:0000256" key="4">
    <source>
        <dbReference type="ARBA" id="ARBA00022605"/>
    </source>
</evidence>
<evidence type="ECO:0000256" key="3">
    <source>
        <dbReference type="ARBA" id="ARBA00006743"/>
    </source>
</evidence>
<protein>
    <recommendedName>
        <fullName evidence="12">Methylenetetrahydrofolate reductase</fullName>
        <ecNumber evidence="12">1.5.1.54</ecNumber>
    </recommendedName>
</protein>
<evidence type="ECO:0000313" key="14">
    <source>
        <dbReference type="EMBL" id="AVQ01546.1"/>
    </source>
</evidence>
<feature type="region of interest" description="Disordered" evidence="13">
    <location>
        <begin position="1"/>
        <end position="30"/>
    </location>
</feature>
<sequence>MTLPPTRRVIGPVARAGERSQNQNGGRPRVSFEFFPPKTPQMEESLWQAITRLAPLDPAFVSVTYGAGGSTRERTHRTVKRILDETSLKPAAHLTCVGASRAEVDEVIRDYWDIGVRHIVSLRGDPPPGEGGIGGVYVPREDGYANATELTKAVRAIGPFEVLVGVYPEKHPESPSLEHDIDVLKQKVDAGATLGISQFFFDLDAFLRYVDKVRAAGITIPIVPGIMPVTNFTGLKKMAAACQTTIPGWLANLFDGLENDAETRRLIACSVATEMCAKLQEQGFEDFHFYTLNRADLVYAICRVLGLREVSPAASEVAA</sequence>
<evidence type="ECO:0000256" key="7">
    <source>
        <dbReference type="ARBA" id="ARBA00023002"/>
    </source>
</evidence>
<dbReference type="Gene3D" id="3.20.20.220">
    <property type="match status" value="1"/>
</dbReference>
<evidence type="ECO:0000256" key="9">
    <source>
        <dbReference type="ARBA" id="ARBA00023167"/>
    </source>
</evidence>
<dbReference type="InterPro" id="IPR003171">
    <property type="entry name" value="Mehydrof_redctse-like"/>
</dbReference>
<reference evidence="14 15" key="1">
    <citation type="journal article" date="2015" name="Biotechnol. Bioeng.">
        <title>Genome sequence and phenotypic characterization of Caulobacter segnis.</title>
        <authorList>
            <person name="Patel S."/>
            <person name="Fletcher B."/>
            <person name="Scott D.C."/>
            <person name="Ely B."/>
        </authorList>
    </citation>
    <scope>NUCLEOTIDE SEQUENCE [LARGE SCALE GENOMIC DNA]</scope>
    <source>
        <strain evidence="14 15">TK0059</strain>
    </source>
</reference>
<keyword evidence="5 12" id="KW-0285">Flavoprotein</keyword>
<keyword evidence="9" id="KW-0486">Methionine biosynthesis</keyword>
<name>A0ABM6TEL6_9CAUL</name>
<evidence type="ECO:0000313" key="15">
    <source>
        <dbReference type="Proteomes" id="UP000240527"/>
    </source>
</evidence>
<evidence type="ECO:0000256" key="8">
    <source>
        <dbReference type="ARBA" id="ARBA00023027"/>
    </source>
</evidence>
<organism evidence="14 15">
    <name type="scientific">Caulobacter segnis</name>
    <dbReference type="NCBI Taxonomy" id="88688"/>
    <lineage>
        <taxon>Bacteria</taxon>
        <taxon>Pseudomonadati</taxon>
        <taxon>Pseudomonadota</taxon>
        <taxon>Alphaproteobacteria</taxon>
        <taxon>Caulobacterales</taxon>
        <taxon>Caulobacteraceae</taxon>
        <taxon>Caulobacter</taxon>
    </lineage>
</organism>
<dbReference type="PANTHER" id="PTHR45754:SF3">
    <property type="entry name" value="METHYLENETETRAHYDROFOLATE REDUCTASE (NADPH)"/>
    <property type="match status" value="1"/>
</dbReference>
<evidence type="ECO:0000256" key="5">
    <source>
        <dbReference type="ARBA" id="ARBA00022630"/>
    </source>
</evidence>
<dbReference type="Proteomes" id="UP000240527">
    <property type="component" value="Chromosome"/>
</dbReference>
<dbReference type="InterPro" id="IPR004620">
    <property type="entry name" value="MTHF_reductase_bac"/>
</dbReference>
<comment type="similarity">
    <text evidence="3 12">Belongs to the methylenetetrahydrofolate reductase family.</text>
</comment>
<keyword evidence="15" id="KW-1185">Reference proteome</keyword>
<proteinExistence type="inferred from homology"/>
<keyword evidence="7 12" id="KW-0560">Oxidoreductase</keyword>
<dbReference type="Pfam" id="PF02219">
    <property type="entry name" value="MTHFR"/>
    <property type="match status" value="1"/>
</dbReference>
<dbReference type="CDD" id="cd00537">
    <property type="entry name" value="MTHFR"/>
    <property type="match status" value="1"/>
</dbReference>
<evidence type="ECO:0000256" key="2">
    <source>
        <dbReference type="ARBA" id="ARBA00004777"/>
    </source>
</evidence>
<dbReference type="PANTHER" id="PTHR45754">
    <property type="entry name" value="METHYLENETETRAHYDROFOLATE REDUCTASE"/>
    <property type="match status" value="1"/>
</dbReference>
<comment type="cofactor">
    <cofactor evidence="1 12">
        <name>FAD</name>
        <dbReference type="ChEBI" id="CHEBI:57692"/>
    </cofactor>
</comment>
<dbReference type="SUPFAM" id="SSF51730">
    <property type="entry name" value="FAD-linked oxidoreductase"/>
    <property type="match status" value="1"/>
</dbReference>
<dbReference type="NCBIfam" id="TIGR00676">
    <property type="entry name" value="fadh2"/>
    <property type="match status" value="1"/>
</dbReference>
<keyword evidence="4" id="KW-0028">Amino-acid biosynthesis</keyword>
<evidence type="ECO:0000256" key="10">
    <source>
        <dbReference type="ARBA" id="ARBA00034478"/>
    </source>
</evidence>